<organism evidence="1 2">
    <name type="scientific">Smittium culicis</name>
    <dbReference type="NCBI Taxonomy" id="133412"/>
    <lineage>
        <taxon>Eukaryota</taxon>
        <taxon>Fungi</taxon>
        <taxon>Fungi incertae sedis</taxon>
        <taxon>Zoopagomycota</taxon>
        <taxon>Kickxellomycotina</taxon>
        <taxon>Harpellomycetes</taxon>
        <taxon>Harpellales</taxon>
        <taxon>Legeriomycetaceae</taxon>
        <taxon>Smittium</taxon>
    </lineage>
</organism>
<reference evidence="2" key="1">
    <citation type="submission" date="2017-01" db="EMBL/GenBank/DDBJ databases">
        <authorList>
            <person name="Wang Y."/>
            <person name="White M."/>
            <person name="Kvist S."/>
            <person name="Moncalvo J.-M."/>
        </authorList>
    </citation>
    <scope>NUCLEOTIDE SEQUENCE [LARGE SCALE GENOMIC DNA]</scope>
    <source>
        <strain evidence="2">ID-206-W2</strain>
    </source>
</reference>
<accession>A0A1R1XL54</accession>
<dbReference type="EMBL" id="LSSM01004291">
    <property type="protein sequence ID" value="OMJ15338.1"/>
    <property type="molecule type" value="Genomic_DNA"/>
</dbReference>
<name>A0A1R1XL54_9FUNG</name>
<dbReference type="Proteomes" id="UP000187429">
    <property type="component" value="Unassembled WGS sequence"/>
</dbReference>
<protein>
    <submittedName>
        <fullName evidence="1">Uncharacterized protein</fullName>
    </submittedName>
</protein>
<comment type="caution">
    <text evidence="1">The sequence shown here is derived from an EMBL/GenBank/DDBJ whole genome shotgun (WGS) entry which is preliminary data.</text>
</comment>
<sequence>MSQSLDFLESWVHAPSADQNSPQHW</sequence>
<evidence type="ECO:0000313" key="1">
    <source>
        <dbReference type="EMBL" id="OMJ15338.1"/>
    </source>
</evidence>
<feature type="non-terminal residue" evidence="1">
    <location>
        <position position="25"/>
    </location>
</feature>
<dbReference type="AlphaFoldDB" id="A0A1R1XL54"/>
<proteinExistence type="predicted"/>
<keyword evidence="2" id="KW-1185">Reference proteome</keyword>
<gene>
    <name evidence="1" type="ORF">AYI69_g8226</name>
</gene>
<evidence type="ECO:0000313" key="2">
    <source>
        <dbReference type="Proteomes" id="UP000187429"/>
    </source>
</evidence>